<organism evidence="2 3">
    <name type="scientific">Salibacterium salarium</name>
    <dbReference type="NCBI Taxonomy" id="284579"/>
    <lineage>
        <taxon>Bacteria</taxon>
        <taxon>Bacillati</taxon>
        <taxon>Bacillota</taxon>
        <taxon>Bacilli</taxon>
        <taxon>Bacillales</taxon>
        <taxon>Bacillaceae</taxon>
    </lineage>
</organism>
<reference evidence="2 3" key="1">
    <citation type="submission" date="2018-10" db="EMBL/GenBank/DDBJ databases">
        <title>Draft genome sequence of Bacillus salarius IM0101, isolated from a hypersaline soil in Inner Mongolia, China.</title>
        <authorList>
            <person name="Yamprayoonswat W."/>
            <person name="Boonvisut S."/>
            <person name="Jumpathong W."/>
            <person name="Sittihan S."/>
            <person name="Ruangsuj P."/>
            <person name="Wanthongcharoen S."/>
            <person name="Thongpramul N."/>
            <person name="Pimmason S."/>
            <person name="Yu B."/>
            <person name="Yasawong M."/>
        </authorList>
    </citation>
    <scope>NUCLEOTIDE SEQUENCE [LARGE SCALE GENOMIC DNA]</scope>
    <source>
        <strain evidence="2 3">IM0101</strain>
    </source>
</reference>
<comment type="caution">
    <text evidence="2">The sequence shown here is derived from an EMBL/GenBank/DDBJ whole genome shotgun (WGS) entry which is preliminary data.</text>
</comment>
<protein>
    <submittedName>
        <fullName evidence="2">Uncharacterized protein</fullName>
    </submittedName>
</protein>
<dbReference type="EMBL" id="RBVX01000027">
    <property type="protein sequence ID" value="RSL31203.1"/>
    <property type="molecule type" value="Genomic_DNA"/>
</dbReference>
<keyword evidence="1" id="KW-0732">Signal</keyword>
<dbReference type="Proteomes" id="UP000275076">
    <property type="component" value="Unassembled WGS sequence"/>
</dbReference>
<feature type="signal peptide" evidence="1">
    <location>
        <begin position="1"/>
        <end position="25"/>
    </location>
</feature>
<sequence>MDRYKKTFLFSIIIALAAFILSACGGEEEDMTLQNENWDDINLADKDNPTILFHFTGVN</sequence>
<accession>A0A3R9P4W6</accession>
<dbReference type="RefSeq" id="WP_125559099.1">
    <property type="nucleotide sequence ID" value="NZ_RBVX01000027.1"/>
</dbReference>
<evidence type="ECO:0000313" key="3">
    <source>
        <dbReference type="Proteomes" id="UP000275076"/>
    </source>
</evidence>
<proteinExistence type="predicted"/>
<gene>
    <name evidence="2" type="ORF">D7Z54_22100</name>
</gene>
<dbReference type="OrthoDB" id="2936349at2"/>
<dbReference type="AlphaFoldDB" id="A0A3R9P4W6"/>
<keyword evidence="3" id="KW-1185">Reference proteome</keyword>
<dbReference type="PROSITE" id="PS51257">
    <property type="entry name" value="PROKAR_LIPOPROTEIN"/>
    <property type="match status" value="1"/>
</dbReference>
<feature type="chain" id="PRO_5039128330" evidence="1">
    <location>
        <begin position="26"/>
        <end position="59"/>
    </location>
</feature>
<evidence type="ECO:0000256" key="1">
    <source>
        <dbReference type="SAM" id="SignalP"/>
    </source>
</evidence>
<evidence type="ECO:0000313" key="2">
    <source>
        <dbReference type="EMBL" id="RSL31203.1"/>
    </source>
</evidence>
<name>A0A3R9P4W6_9BACI</name>